<keyword evidence="3" id="KW-0132">Cell division</keyword>
<dbReference type="PANTHER" id="PTHR33969:SF2">
    <property type="entry name" value="SEGREGATION AND CONDENSATION PROTEIN A"/>
    <property type="match status" value="1"/>
</dbReference>
<dbReference type="GO" id="GO:0006260">
    <property type="term" value="P:DNA replication"/>
    <property type="evidence" value="ECO:0007669"/>
    <property type="project" value="UniProtKB-UniRule"/>
</dbReference>
<comment type="caution">
    <text evidence="4">The sequence shown here is derived from an EMBL/GenBank/DDBJ whole genome shotgun (WGS) entry which is preliminary data.</text>
</comment>
<dbReference type="HAMAP" id="MF_01805">
    <property type="entry name" value="ScpA"/>
    <property type="match status" value="1"/>
</dbReference>
<dbReference type="InterPro" id="IPR003768">
    <property type="entry name" value="ScpA"/>
</dbReference>
<evidence type="ECO:0000256" key="3">
    <source>
        <dbReference type="HAMAP-Rule" id="MF_01805"/>
    </source>
</evidence>
<gene>
    <name evidence="3" type="primary">scpA</name>
    <name evidence="4" type="ORF">HER12_00745</name>
</gene>
<reference evidence="4 5" key="1">
    <citation type="submission" date="2020-04" db="EMBL/GenBank/DDBJ databases">
        <title>Complete genome sequence of Spiroplasma platyhelix ATCC 51748, an insect isolate.</title>
        <authorList>
            <person name="Green E.A."/>
            <person name="Klassen J.L."/>
        </authorList>
    </citation>
    <scope>NUCLEOTIDE SEQUENCE [LARGE SCALE GENOMIC DNA]</scope>
    <source>
        <strain evidence="4 5">PALS-1</strain>
    </source>
</reference>
<dbReference type="Pfam" id="PF02616">
    <property type="entry name" value="SMC_ScpA"/>
    <property type="match status" value="1"/>
</dbReference>
<accession>A0A846TS07</accession>
<dbReference type="PANTHER" id="PTHR33969">
    <property type="entry name" value="SEGREGATION AND CONDENSATION PROTEIN A"/>
    <property type="match status" value="1"/>
</dbReference>
<dbReference type="Proteomes" id="UP000584587">
    <property type="component" value="Unassembled WGS sequence"/>
</dbReference>
<dbReference type="AlphaFoldDB" id="A0A846TS07"/>
<dbReference type="GO" id="GO:0007059">
    <property type="term" value="P:chromosome segregation"/>
    <property type="evidence" value="ECO:0007669"/>
    <property type="project" value="UniProtKB-UniRule"/>
</dbReference>
<keyword evidence="5" id="KW-1185">Reference proteome</keyword>
<comment type="subcellular location">
    <subcellularLocation>
        <location evidence="3">Cytoplasm</location>
    </subcellularLocation>
    <text evidence="3">Associated with two foci at the outer edges of the nucleoid region in young cells, and at four foci within both cell halves in older cells.</text>
</comment>
<evidence type="ECO:0000256" key="2">
    <source>
        <dbReference type="ARBA" id="ARBA00044777"/>
    </source>
</evidence>
<name>A0A846TS07_9MOLU</name>
<comment type="similarity">
    <text evidence="3">Belongs to the ScpA family.</text>
</comment>
<dbReference type="GO" id="GO:0005737">
    <property type="term" value="C:cytoplasm"/>
    <property type="evidence" value="ECO:0007669"/>
    <property type="project" value="UniProtKB-SubCell"/>
</dbReference>
<comment type="subunit">
    <text evidence="3">Component of a cohesin-like complex composed of ScpA, ScpB and the Smc homodimer, in which ScpA and ScpB bind to the head domain of Smc. The presence of the three proteins is required for the association of the complex with DNA.</text>
</comment>
<keyword evidence="3" id="KW-0131">Cell cycle</keyword>
<organism evidence="4 5">
    <name type="scientific">Spiroplasma platyhelix PALS-1</name>
    <dbReference type="NCBI Taxonomy" id="1276218"/>
    <lineage>
        <taxon>Bacteria</taxon>
        <taxon>Bacillati</taxon>
        <taxon>Mycoplasmatota</taxon>
        <taxon>Mollicutes</taxon>
        <taxon>Entomoplasmatales</taxon>
        <taxon>Spiroplasmataceae</taxon>
        <taxon>Spiroplasma</taxon>
    </lineage>
</organism>
<protein>
    <recommendedName>
        <fullName evidence="2 3">Segregation and condensation protein A</fullName>
    </recommendedName>
</protein>
<keyword evidence="1 3" id="KW-0159">Chromosome partition</keyword>
<dbReference type="Gene3D" id="6.10.250.2410">
    <property type="match status" value="1"/>
</dbReference>
<comment type="function">
    <text evidence="3">Participates in chromosomal partition during cell division. May act via the formation of a condensin-like complex containing Smc and ScpB that pull DNA away from mid-cell into both cell halves.</text>
</comment>
<sequence>MKELTVSIADFQGPLDLMLHLIKEKKMDILNLDLQVVTKQYLEFIFQDGNINLEHISEYLPIAAYLLELQSKQLLPIPEPEEVDSNYEAEINRQKLINRILEYKKFKEITGYFQQQAQNRQKMFFKDASNLKEYFPEASKPSILAKNNINQLGQAMINLWKQLQKENKLPVNLNLNLISAEDRAVEIKKILKSNKEEYLSLESLFLVEDLSLHYFIITFIAILDLAKHQFLIIKQQNNFGQIMIKYKGATH</sequence>
<proteinExistence type="inferred from homology"/>
<dbReference type="EMBL" id="JAAVVK010000001">
    <property type="protein sequence ID" value="NKE38285.1"/>
    <property type="molecule type" value="Genomic_DNA"/>
</dbReference>
<evidence type="ECO:0000313" key="5">
    <source>
        <dbReference type="Proteomes" id="UP000584587"/>
    </source>
</evidence>
<keyword evidence="3" id="KW-0963">Cytoplasm</keyword>
<dbReference type="RefSeq" id="WP_168104759.1">
    <property type="nucleotide sequence ID" value="NZ_CP051215.1"/>
</dbReference>
<dbReference type="GO" id="GO:0051301">
    <property type="term" value="P:cell division"/>
    <property type="evidence" value="ECO:0007669"/>
    <property type="project" value="UniProtKB-KW"/>
</dbReference>
<evidence type="ECO:0000256" key="1">
    <source>
        <dbReference type="ARBA" id="ARBA00022829"/>
    </source>
</evidence>
<evidence type="ECO:0000313" key="4">
    <source>
        <dbReference type="EMBL" id="NKE38285.1"/>
    </source>
</evidence>